<keyword evidence="3" id="KW-1185">Reference proteome</keyword>
<dbReference type="AlphaFoldDB" id="A0AAD8UHG7"/>
<name>A0AAD8UHG7_GLOAC</name>
<comment type="caution">
    <text evidence="2">The sequence shown here is derived from an EMBL/GenBank/DDBJ whole genome shotgun (WGS) entry which is preliminary data.</text>
</comment>
<dbReference type="GeneID" id="85392804"/>
<evidence type="ECO:0000256" key="1">
    <source>
        <dbReference type="SAM" id="Phobius"/>
    </source>
</evidence>
<proteinExistence type="predicted"/>
<sequence length="118" mass="13369">MSRLKVPLSVVIGFVSSLISTRICIKMNQLLLSLSSHSERFYKKKLFQRDCRVKFIAVVGLKSQTKQVLRFTDEVDAEKPLYPVLAVRASAGIASSAFGFLLQTTMGRYYYQRSIRGN</sequence>
<dbReference type="EMBL" id="JAHMHS010000092">
    <property type="protein sequence ID" value="KAK1720213.1"/>
    <property type="molecule type" value="Genomic_DNA"/>
</dbReference>
<dbReference type="RefSeq" id="XP_060361724.1">
    <property type="nucleotide sequence ID" value="XM_060508905.1"/>
</dbReference>
<keyword evidence="1" id="KW-0812">Transmembrane</keyword>
<evidence type="ECO:0000313" key="3">
    <source>
        <dbReference type="Proteomes" id="UP001244207"/>
    </source>
</evidence>
<reference evidence="2" key="1">
    <citation type="submission" date="2021-12" db="EMBL/GenBank/DDBJ databases">
        <title>Comparative genomics, transcriptomics and evolutionary studies reveal genomic signatures of adaptation to plant cell wall in hemibiotrophic fungi.</title>
        <authorList>
            <consortium name="DOE Joint Genome Institute"/>
            <person name="Baroncelli R."/>
            <person name="Diaz J.F."/>
            <person name="Benocci T."/>
            <person name="Peng M."/>
            <person name="Battaglia E."/>
            <person name="Haridas S."/>
            <person name="Andreopoulos W."/>
            <person name="Labutti K."/>
            <person name="Pangilinan J."/>
            <person name="Floch G.L."/>
            <person name="Makela M.R."/>
            <person name="Henrissat B."/>
            <person name="Grigoriev I.V."/>
            <person name="Crouch J.A."/>
            <person name="De Vries R.P."/>
            <person name="Sukno S.A."/>
            <person name="Thon M.R."/>
        </authorList>
    </citation>
    <scope>NUCLEOTIDE SEQUENCE</scope>
    <source>
        <strain evidence="2">CBS 112980</strain>
    </source>
</reference>
<gene>
    <name evidence="2" type="ORF">BDZ83DRAFT_631494</name>
</gene>
<keyword evidence="1" id="KW-1133">Transmembrane helix</keyword>
<dbReference type="Proteomes" id="UP001244207">
    <property type="component" value="Unassembled WGS sequence"/>
</dbReference>
<evidence type="ECO:0000313" key="2">
    <source>
        <dbReference type="EMBL" id="KAK1720213.1"/>
    </source>
</evidence>
<accession>A0AAD8UHG7</accession>
<keyword evidence="1" id="KW-0472">Membrane</keyword>
<feature type="transmembrane region" description="Helical" evidence="1">
    <location>
        <begin position="6"/>
        <end position="25"/>
    </location>
</feature>
<protein>
    <submittedName>
        <fullName evidence="2">Uncharacterized protein</fullName>
    </submittedName>
</protein>
<organism evidence="2 3">
    <name type="scientific">Glomerella acutata</name>
    <name type="common">Colletotrichum acutatum</name>
    <dbReference type="NCBI Taxonomy" id="27357"/>
    <lineage>
        <taxon>Eukaryota</taxon>
        <taxon>Fungi</taxon>
        <taxon>Dikarya</taxon>
        <taxon>Ascomycota</taxon>
        <taxon>Pezizomycotina</taxon>
        <taxon>Sordariomycetes</taxon>
        <taxon>Hypocreomycetidae</taxon>
        <taxon>Glomerellales</taxon>
        <taxon>Glomerellaceae</taxon>
        <taxon>Colletotrichum</taxon>
        <taxon>Colletotrichum acutatum species complex</taxon>
    </lineage>
</organism>